<dbReference type="AlphaFoldDB" id="A0A8J3P115"/>
<evidence type="ECO:0000256" key="1">
    <source>
        <dbReference type="SAM" id="MobiDB-lite"/>
    </source>
</evidence>
<gene>
    <name evidence="2" type="ORF">Cci01nite_30190</name>
</gene>
<dbReference type="Proteomes" id="UP000659904">
    <property type="component" value="Unassembled WGS sequence"/>
</dbReference>
<feature type="compositionally biased region" description="Polar residues" evidence="1">
    <location>
        <begin position="1"/>
        <end position="23"/>
    </location>
</feature>
<organism evidence="2 3">
    <name type="scientific">Catellatospora citrea</name>
    <dbReference type="NCBI Taxonomy" id="53366"/>
    <lineage>
        <taxon>Bacteria</taxon>
        <taxon>Bacillati</taxon>
        <taxon>Actinomycetota</taxon>
        <taxon>Actinomycetes</taxon>
        <taxon>Micromonosporales</taxon>
        <taxon>Micromonosporaceae</taxon>
        <taxon>Catellatospora</taxon>
    </lineage>
</organism>
<dbReference type="EMBL" id="BONH01000011">
    <property type="protein sequence ID" value="GIF97925.1"/>
    <property type="molecule type" value="Genomic_DNA"/>
</dbReference>
<protein>
    <submittedName>
        <fullName evidence="2">Uncharacterized protein</fullName>
    </submittedName>
</protein>
<accession>A0A8J3P115</accession>
<keyword evidence="3" id="KW-1185">Reference proteome</keyword>
<evidence type="ECO:0000313" key="2">
    <source>
        <dbReference type="EMBL" id="GIF97925.1"/>
    </source>
</evidence>
<sequence length="78" mass="8126">MKSSATCTLLSAAGSTSTVTRTGPKQPPAMDLFVTRTMAGSVTTHVTRLHSVSEHRIGEDGPFPPSVAAAAMALRSRE</sequence>
<feature type="region of interest" description="Disordered" evidence="1">
    <location>
        <begin position="1"/>
        <end position="28"/>
    </location>
</feature>
<reference evidence="2 3" key="1">
    <citation type="submission" date="2021-01" db="EMBL/GenBank/DDBJ databases">
        <title>Whole genome shotgun sequence of Catellatospora citrea NBRC 14495.</title>
        <authorList>
            <person name="Komaki H."/>
            <person name="Tamura T."/>
        </authorList>
    </citation>
    <scope>NUCLEOTIDE SEQUENCE [LARGE SCALE GENOMIC DNA]</scope>
    <source>
        <strain evidence="2 3">NBRC 14495</strain>
    </source>
</reference>
<name>A0A8J3P115_9ACTN</name>
<evidence type="ECO:0000313" key="3">
    <source>
        <dbReference type="Proteomes" id="UP000659904"/>
    </source>
</evidence>
<proteinExistence type="predicted"/>
<comment type="caution">
    <text evidence="2">The sequence shown here is derived from an EMBL/GenBank/DDBJ whole genome shotgun (WGS) entry which is preliminary data.</text>
</comment>